<dbReference type="HAMAP" id="MF_00900">
    <property type="entry name" value="GTPase_HflX"/>
    <property type="match status" value="1"/>
</dbReference>
<evidence type="ECO:0000256" key="6">
    <source>
        <dbReference type="HAMAP-Rule" id="MF_00900"/>
    </source>
</evidence>
<evidence type="ECO:0000256" key="3">
    <source>
        <dbReference type="ARBA" id="ARBA00022741"/>
    </source>
</evidence>
<sequence length="574" mass="64185">MGKVYGQINGIKSQVRKRIDNLYRRRIAPETVVSPEVARDMARFSFEAGRQIGLMVARDGTVEMVLVGEPNSIYIPDLPKSRGGRGRLRGLRFVHTHLKEEPLNQDDLMDLIFLRLDCIAAVRVDERGGAKEVEIAHIFPGCHGEHSGWEILPPEPCAAPRTDFLQLIGSLEDELEKNRRAESVETRKDRAILVSVAGSERRDVRASVKELEELAQAAGITVAETIIQRQRQVNPKYLIGKGKLGEIMVAALQHGVDLLIFDQELNPSQVRAITDTTELRVIDRTQLILDIFAQRAQSREGKIQVEMAQLKYLLPRLGVKDDALSRLRGGIGVRGPGETKLEINRRRIKDRIAHLDRELTAVRKNRSQRRSRRLRNELPIISIVGYTNAGKSTLLNTLTQSRVFVEDQLFATLDPTSRRLRFPRDLEVIVTDTVGFIRDLPSDLLEAFAATLEELHDADLLLHVVDVSSPQCEEHIRSVEDVLEQLGLQRKPILLALNKMDRLSDEEVTRAVRRFGGVPISALSTETLRPLISALEDRVERLVIEEAPEAAAEDSAEEGGAAPEDVAAGESLVL</sequence>
<dbReference type="Pfam" id="PF16360">
    <property type="entry name" value="GTP-bdg_M"/>
    <property type="match status" value="1"/>
</dbReference>
<dbReference type="NCBIfam" id="TIGR03156">
    <property type="entry name" value="GTP_HflX"/>
    <property type="match status" value="1"/>
</dbReference>
<keyword evidence="2" id="KW-0479">Metal-binding</keyword>
<comment type="subunit">
    <text evidence="6">Monomer. Associates with the 50S ribosomal subunit.</text>
</comment>
<dbReference type="GO" id="GO:0005525">
    <property type="term" value="F:GTP binding"/>
    <property type="evidence" value="ECO:0007669"/>
    <property type="project" value="UniProtKB-UniRule"/>
</dbReference>
<dbReference type="PANTHER" id="PTHR10229:SF0">
    <property type="entry name" value="GTP-BINDING PROTEIN 6-RELATED"/>
    <property type="match status" value="1"/>
</dbReference>
<comment type="function">
    <text evidence="6">GTPase that associates with the 50S ribosomal subunit and may have a role during protein synthesis or ribosome biogenesis.</text>
</comment>
<dbReference type="Gene3D" id="3.40.50.11060">
    <property type="entry name" value="GTPase HflX, N-terminal domain"/>
    <property type="match status" value="1"/>
</dbReference>
<keyword evidence="1 6" id="KW-0963">Cytoplasm</keyword>
<evidence type="ECO:0000256" key="1">
    <source>
        <dbReference type="ARBA" id="ARBA00022490"/>
    </source>
</evidence>
<dbReference type="InterPro" id="IPR006073">
    <property type="entry name" value="GTP-bd"/>
</dbReference>
<dbReference type="InterPro" id="IPR032305">
    <property type="entry name" value="GTP-bd_M"/>
</dbReference>
<dbReference type="AlphaFoldDB" id="A0A4P8L711"/>
<evidence type="ECO:0000313" key="10">
    <source>
        <dbReference type="Proteomes" id="UP000298602"/>
    </source>
</evidence>
<keyword evidence="4" id="KW-0460">Magnesium</keyword>
<dbReference type="GO" id="GO:0043022">
    <property type="term" value="F:ribosome binding"/>
    <property type="evidence" value="ECO:0007669"/>
    <property type="project" value="TreeGrafter"/>
</dbReference>
<dbReference type="OrthoDB" id="9812272at2"/>
<dbReference type="SUPFAM" id="SSF52540">
    <property type="entry name" value="P-loop containing nucleoside triphosphate hydrolases"/>
    <property type="match status" value="1"/>
</dbReference>
<gene>
    <name evidence="6 9" type="primary">hflX</name>
    <name evidence="9" type="ORF">FDQ92_12405</name>
</gene>
<evidence type="ECO:0000256" key="7">
    <source>
        <dbReference type="SAM" id="MobiDB-lite"/>
    </source>
</evidence>
<dbReference type="InterPro" id="IPR027417">
    <property type="entry name" value="P-loop_NTPase"/>
</dbReference>
<organism evidence="9 10">
    <name type="scientific">Desulfoglaeba alkanexedens ALDC</name>
    <dbReference type="NCBI Taxonomy" id="980445"/>
    <lineage>
        <taxon>Bacteria</taxon>
        <taxon>Pseudomonadati</taxon>
        <taxon>Thermodesulfobacteriota</taxon>
        <taxon>Syntrophobacteria</taxon>
        <taxon>Syntrophobacterales</taxon>
        <taxon>Syntrophobacteraceae</taxon>
        <taxon>Desulfoglaeba</taxon>
    </lineage>
</organism>
<dbReference type="KEGG" id="dax:FDQ92_12405"/>
<dbReference type="CDD" id="cd01878">
    <property type="entry name" value="HflX"/>
    <property type="match status" value="1"/>
</dbReference>
<dbReference type="PROSITE" id="PS51705">
    <property type="entry name" value="G_HFLX"/>
    <property type="match status" value="1"/>
</dbReference>
<feature type="domain" description="Hflx-type G" evidence="8">
    <location>
        <begin position="379"/>
        <end position="543"/>
    </location>
</feature>
<proteinExistence type="inferred from homology"/>
<dbReference type="GO" id="GO:0003924">
    <property type="term" value="F:GTPase activity"/>
    <property type="evidence" value="ECO:0007669"/>
    <property type="project" value="UniProtKB-UniRule"/>
</dbReference>
<dbReference type="Proteomes" id="UP000298602">
    <property type="component" value="Chromosome"/>
</dbReference>
<evidence type="ECO:0000256" key="5">
    <source>
        <dbReference type="ARBA" id="ARBA00023134"/>
    </source>
</evidence>
<dbReference type="GO" id="GO:0005737">
    <property type="term" value="C:cytoplasm"/>
    <property type="evidence" value="ECO:0007669"/>
    <property type="project" value="UniProtKB-SubCell"/>
</dbReference>
<dbReference type="InterPro" id="IPR005225">
    <property type="entry name" value="Small_GTP-bd"/>
</dbReference>
<reference evidence="9 10" key="1">
    <citation type="submission" date="2019-05" db="EMBL/GenBank/DDBJ databases">
        <title>The Complete Genome Sequence of the n-alkane-degrading Desulfoglaeba alkanexedens ALDC reveals multiple alkylsuccinate synthase gene clusters.</title>
        <authorList>
            <person name="Callaghan A.V."/>
            <person name="Davidova I.A."/>
            <person name="Duncan K.E."/>
            <person name="Morris B."/>
            <person name="McInerney M.J."/>
        </authorList>
    </citation>
    <scope>NUCLEOTIDE SEQUENCE [LARGE SCALE GENOMIC DNA]</scope>
    <source>
        <strain evidence="9 10">ALDC</strain>
    </source>
</reference>
<dbReference type="InterPro" id="IPR025121">
    <property type="entry name" value="GTPase_HflX_N"/>
</dbReference>
<evidence type="ECO:0000256" key="4">
    <source>
        <dbReference type="ARBA" id="ARBA00022842"/>
    </source>
</evidence>
<evidence type="ECO:0000259" key="8">
    <source>
        <dbReference type="PROSITE" id="PS51705"/>
    </source>
</evidence>
<dbReference type="PRINTS" id="PR00326">
    <property type="entry name" value="GTP1OBG"/>
</dbReference>
<dbReference type="Gene3D" id="3.40.50.300">
    <property type="entry name" value="P-loop containing nucleotide triphosphate hydrolases"/>
    <property type="match status" value="1"/>
</dbReference>
<feature type="region of interest" description="Disordered" evidence="7">
    <location>
        <begin position="549"/>
        <end position="574"/>
    </location>
</feature>
<dbReference type="EMBL" id="CP040098">
    <property type="protein sequence ID" value="QCQ23563.1"/>
    <property type="molecule type" value="Genomic_DNA"/>
</dbReference>
<protein>
    <recommendedName>
        <fullName evidence="6">GTPase HflX</fullName>
    </recommendedName>
    <alternativeName>
        <fullName evidence="6">GTP-binding protein HflX</fullName>
    </alternativeName>
</protein>
<keyword evidence="3 6" id="KW-0547">Nucleotide-binding</keyword>
<dbReference type="InterPro" id="IPR016496">
    <property type="entry name" value="GTPase_HflX"/>
</dbReference>
<reference evidence="9 10" key="2">
    <citation type="submission" date="2019-05" db="EMBL/GenBank/DDBJ databases">
        <authorList>
            <person name="Suflita J.M."/>
            <person name="Marks C.R."/>
        </authorList>
    </citation>
    <scope>NUCLEOTIDE SEQUENCE [LARGE SCALE GENOMIC DNA]</scope>
    <source>
        <strain evidence="9 10">ALDC</strain>
    </source>
</reference>
<dbReference type="Pfam" id="PF13167">
    <property type="entry name" value="GTP-bdg_N"/>
    <property type="match status" value="1"/>
</dbReference>
<dbReference type="NCBIfam" id="TIGR00231">
    <property type="entry name" value="small_GTP"/>
    <property type="match status" value="1"/>
</dbReference>
<evidence type="ECO:0000313" key="9">
    <source>
        <dbReference type="EMBL" id="QCQ23563.1"/>
    </source>
</evidence>
<evidence type="ECO:0000256" key="2">
    <source>
        <dbReference type="ARBA" id="ARBA00022723"/>
    </source>
</evidence>
<dbReference type="InterPro" id="IPR042108">
    <property type="entry name" value="GTPase_HflX_N_sf"/>
</dbReference>
<comment type="similarity">
    <text evidence="6">Belongs to the TRAFAC class OBG-HflX-like GTPase superfamily. HflX GTPase family.</text>
</comment>
<dbReference type="PANTHER" id="PTHR10229">
    <property type="entry name" value="GTP-BINDING PROTEIN HFLX"/>
    <property type="match status" value="1"/>
</dbReference>
<keyword evidence="10" id="KW-1185">Reference proteome</keyword>
<dbReference type="Pfam" id="PF01926">
    <property type="entry name" value="MMR_HSR1"/>
    <property type="match status" value="1"/>
</dbReference>
<comment type="subcellular location">
    <subcellularLocation>
        <location evidence="6">Cytoplasm</location>
    </subcellularLocation>
    <text evidence="6">May associate with membranes.</text>
</comment>
<name>A0A4P8L711_9BACT</name>
<dbReference type="Gene3D" id="6.10.250.2860">
    <property type="match status" value="1"/>
</dbReference>
<accession>A0A4P8L711</accession>
<dbReference type="InterPro" id="IPR030394">
    <property type="entry name" value="G_HFLX_dom"/>
</dbReference>
<dbReference type="GO" id="GO:0046872">
    <property type="term" value="F:metal ion binding"/>
    <property type="evidence" value="ECO:0007669"/>
    <property type="project" value="UniProtKB-KW"/>
</dbReference>
<dbReference type="FunFam" id="3.40.50.11060:FF:000001">
    <property type="entry name" value="GTPase HflX"/>
    <property type="match status" value="1"/>
</dbReference>
<keyword evidence="5 6" id="KW-0342">GTP-binding</keyword>